<keyword evidence="8 11" id="KW-1133">Transmembrane helix</keyword>
<name>A0A1Z4JTB5_LEPBY</name>
<feature type="transmembrane region" description="Helical" evidence="11">
    <location>
        <begin position="47"/>
        <end position="71"/>
    </location>
</feature>
<dbReference type="Pfam" id="PF13493">
    <property type="entry name" value="DUF4118"/>
    <property type="match status" value="1"/>
</dbReference>
<keyword evidence="3" id="KW-0808">Transferase</keyword>
<dbReference type="GO" id="GO:0016020">
    <property type="term" value="C:membrane"/>
    <property type="evidence" value="ECO:0007669"/>
    <property type="project" value="UniProtKB-SubCell"/>
</dbReference>
<keyword evidence="15" id="KW-1185">Reference proteome</keyword>
<evidence type="ECO:0000256" key="4">
    <source>
        <dbReference type="ARBA" id="ARBA00022692"/>
    </source>
</evidence>
<dbReference type="InterPro" id="IPR000700">
    <property type="entry name" value="PAS-assoc_C"/>
</dbReference>
<evidence type="ECO:0000256" key="10">
    <source>
        <dbReference type="ARBA" id="ARBA00023136"/>
    </source>
</evidence>
<feature type="domain" description="PAS" evidence="12">
    <location>
        <begin position="128"/>
        <end position="201"/>
    </location>
</feature>
<keyword evidence="7" id="KW-0067">ATP-binding</keyword>
<dbReference type="EMBL" id="AP018205">
    <property type="protein sequence ID" value="BAY59920.1"/>
    <property type="molecule type" value="Genomic_DNA"/>
</dbReference>
<evidence type="ECO:0000313" key="15">
    <source>
        <dbReference type="Proteomes" id="UP000217895"/>
    </source>
</evidence>
<keyword evidence="4 11" id="KW-0812">Transmembrane</keyword>
<accession>A0A1Z4JTB5</accession>
<evidence type="ECO:0000256" key="1">
    <source>
        <dbReference type="ARBA" id="ARBA00004141"/>
    </source>
</evidence>
<evidence type="ECO:0000256" key="9">
    <source>
        <dbReference type="ARBA" id="ARBA00023012"/>
    </source>
</evidence>
<dbReference type="PROSITE" id="PS50113">
    <property type="entry name" value="PAC"/>
    <property type="match status" value="1"/>
</dbReference>
<dbReference type="Gene3D" id="1.20.120.620">
    <property type="entry name" value="Backbone structure of the membrane domain of e. Coli histidine kinase receptor kdpd"/>
    <property type="match status" value="1"/>
</dbReference>
<keyword evidence="2" id="KW-0597">Phosphoprotein</keyword>
<evidence type="ECO:0000256" key="2">
    <source>
        <dbReference type="ARBA" id="ARBA00022553"/>
    </source>
</evidence>
<evidence type="ECO:0000256" key="7">
    <source>
        <dbReference type="ARBA" id="ARBA00022840"/>
    </source>
</evidence>
<dbReference type="CDD" id="cd00130">
    <property type="entry name" value="PAS"/>
    <property type="match status" value="1"/>
</dbReference>
<dbReference type="GO" id="GO:0016301">
    <property type="term" value="F:kinase activity"/>
    <property type="evidence" value="ECO:0007669"/>
    <property type="project" value="UniProtKB-KW"/>
</dbReference>
<gene>
    <name evidence="14" type="ORF">NIES2135_67970</name>
</gene>
<reference evidence="14 15" key="1">
    <citation type="submission" date="2017-06" db="EMBL/GenBank/DDBJ databases">
        <title>Genome sequencing of cyanobaciteial culture collection at National Institute for Environmental Studies (NIES).</title>
        <authorList>
            <person name="Hirose Y."/>
            <person name="Shimura Y."/>
            <person name="Fujisawa T."/>
            <person name="Nakamura Y."/>
            <person name="Kawachi M."/>
        </authorList>
    </citation>
    <scope>NUCLEOTIDE SEQUENCE [LARGE SCALE GENOMIC DNA]</scope>
    <source>
        <strain evidence="14 15">NIES-2135</strain>
        <plasmid evidence="15">Plasmid Plasmid2 dna</plasmid>
    </source>
</reference>
<dbReference type="InterPro" id="IPR035965">
    <property type="entry name" value="PAS-like_dom_sf"/>
</dbReference>
<evidence type="ECO:0000259" key="13">
    <source>
        <dbReference type="PROSITE" id="PS50113"/>
    </source>
</evidence>
<dbReference type="InterPro" id="IPR025201">
    <property type="entry name" value="KdpD_TM"/>
</dbReference>
<feature type="transmembrane region" description="Helical" evidence="11">
    <location>
        <begin position="91"/>
        <end position="112"/>
    </location>
</feature>
<keyword evidence="6 14" id="KW-0418">Kinase</keyword>
<dbReference type="Gene3D" id="3.30.450.20">
    <property type="entry name" value="PAS domain"/>
    <property type="match status" value="1"/>
</dbReference>
<dbReference type="GO" id="GO:0005524">
    <property type="term" value="F:ATP binding"/>
    <property type="evidence" value="ECO:0007669"/>
    <property type="project" value="UniProtKB-KW"/>
</dbReference>
<evidence type="ECO:0000313" key="14">
    <source>
        <dbReference type="EMBL" id="BAY59920.1"/>
    </source>
</evidence>
<dbReference type="InterPro" id="IPR038318">
    <property type="entry name" value="KdpD_sf"/>
</dbReference>
<evidence type="ECO:0000256" key="3">
    <source>
        <dbReference type="ARBA" id="ARBA00022679"/>
    </source>
</evidence>
<dbReference type="NCBIfam" id="TIGR00229">
    <property type="entry name" value="sensory_box"/>
    <property type="match status" value="1"/>
</dbReference>
<sequence>MDIQLKRLLRISSSYTRYGVAVISVLLSLLLLPLWGARSPFLMLIPAVMVSSYYGGLGPGILATILGGFLGFRFLPQWSCESVLNPHLGDLLRLGVFFSIGVFVGFLSWRLLSEKRQAEASSRSYQESEKRYRLMVEQVKDYAFYTLDPHGVVNTWNTGAERLKGYCSADIVGRSFALCFPPEEIERGKSESILQDAIAHGQWVDEGWHVRKDGSLFWAEAVTTALRDERGQLQGFSQVVHDISDRRQAEETLRKTNQTLQSIIQASPLAMFPRDAQGVHHER</sequence>
<dbReference type="SUPFAM" id="SSF55785">
    <property type="entry name" value="PYP-like sensor domain (PAS domain)"/>
    <property type="match status" value="1"/>
</dbReference>
<dbReference type="AlphaFoldDB" id="A0A1Z4JTB5"/>
<dbReference type="Proteomes" id="UP000217895">
    <property type="component" value="Plasmid Plasmid2 dna"/>
</dbReference>
<evidence type="ECO:0000256" key="6">
    <source>
        <dbReference type="ARBA" id="ARBA00022777"/>
    </source>
</evidence>
<dbReference type="PROSITE" id="PS50112">
    <property type="entry name" value="PAS"/>
    <property type="match status" value="1"/>
</dbReference>
<protein>
    <submittedName>
        <fullName evidence="14">Multi-sensor hybrid histidine kinase</fullName>
    </submittedName>
</protein>
<evidence type="ECO:0000256" key="11">
    <source>
        <dbReference type="SAM" id="Phobius"/>
    </source>
</evidence>
<keyword evidence="10 11" id="KW-0472">Membrane</keyword>
<feature type="transmembrane region" description="Helical" evidence="11">
    <location>
        <begin position="15"/>
        <end position="35"/>
    </location>
</feature>
<comment type="subcellular location">
    <subcellularLocation>
        <location evidence="1">Membrane</location>
        <topology evidence="1">Multi-pass membrane protein</topology>
    </subcellularLocation>
</comment>
<evidence type="ECO:0000256" key="5">
    <source>
        <dbReference type="ARBA" id="ARBA00022741"/>
    </source>
</evidence>
<dbReference type="SMART" id="SM00086">
    <property type="entry name" value="PAC"/>
    <property type="match status" value="1"/>
</dbReference>
<evidence type="ECO:0000256" key="8">
    <source>
        <dbReference type="ARBA" id="ARBA00022989"/>
    </source>
</evidence>
<dbReference type="InterPro" id="IPR000014">
    <property type="entry name" value="PAS"/>
</dbReference>
<evidence type="ECO:0000259" key="12">
    <source>
        <dbReference type="PROSITE" id="PS50112"/>
    </source>
</evidence>
<organism evidence="14 15">
    <name type="scientific">Leptolyngbya boryana NIES-2135</name>
    <dbReference type="NCBI Taxonomy" id="1973484"/>
    <lineage>
        <taxon>Bacteria</taxon>
        <taxon>Bacillati</taxon>
        <taxon>Cyanobacteriota</taxon>
        <taxon>Cyanophyceae</taxon>
        <taxon>Leptolyngbyales</taxon>
        <taxon>Leptolyngbyaceae</taxon>
        <taxon>Leptolyngbya group</taxon>
        <taxon>Leptolyngbya</taxon>
    </lineage>
</organism>
<keyword evidence="14" id="KW-0614">Plasmid</keyword>
<dbReference type="GO" id="GO:0000160">
    <property type="term" value="P:phosphorelay signal transduction system"/>
    <property type="evidence" value="ECO:0007669"/>
    <property type="project" value="UniProtKB-KW"/>
</dbReference>
<proteinExistence type="predicted"/>
<geneLocation type="plasmid" evidence="14">
    <name>plasmid2</name>
</geneLocation>
<dbReference type="Pfam" id="PF13426">
    <property type="entry name" value="PAS_9"/>
    <property type="match status" value="1"/>
</dbReference>
<feature type="domain" description="PAC" evidence="13">
    <location>
        <begin position="203"/>
        <end position="255"/>
    </location>
</feature>
<dbReference type="InterPro" id="IPR001610">
    <property type="entry name" value="PAC"/>
</dbReference>
<keyword evidence="5" id="KW-0547">Nucleotide-binding</keyword>
<keyword evidence="9" id="KW-0902">Two-component regulatory system</keyword>